<accession>A0A402DC94</accession>
<organism evidence="2 3">
    <name type="scientific">Microcystis aeruginosa NIES-4285</name>
    <dbReference type="NCBI Taxonomy" id="2497681"/>
    <lineage>
        <taxon>Bacteria</taxon>
        <taxon>Bacillati</taxon>
        <taxon>Cyanobacteriota</taxon>
        <taxon>Cyanophyceae</taxon>
        <taxon>Oscillatoriophycideae</taxon>
        <taxon>Chroococcales</taxon>
        <taxon>Microcystaceae</taxon>
        <taxon>Microcystis</taxon>
    </lineage>
</organism>
<dbReference type="AlphaFoldDB" id="A0A402DC94"/>
<dbReference type="RefSeq" id="WP_130757007.1">
    <property type="nucleotide sequence ID" value="NZ_BIFY01000022.1"/>
</dbReference>
<evidence type="ECO:0000256" key="1">
    <source>
        <dbReference type="SAM" id="MobiDB-lite"/>
    </source>
</evidence>
<feature type="compositionally biased region" description="Polar residues" evidence="1">
    <location>
        <begin position="18"/>
        <end position="54"/>
    </location>
</feature>
<protein>
    <submittedName>
        <fullName evidence="2">Uncharacterized protein</fullName>
    </submittedName>
</protein>
<feature type="compositionally biased region" description="Basic and acidic residues" evidence="1">
    <location>
        <begin position="8"/>
        <end position="17"/>
    </location>
</feature>
<sequence length="97" mass="10725">MTAGRYGDLIKKAREPENQNTGLPESQNTNLPKTQNTGLPESQTFGNQENQNEPEVNLCVKVPKSLRQHWAAEAKRQGTTMTAVIMAALSDRFGKPD</sequence>
<evidence type="ECO:0000313" key="3">
    <source>
        <dbReference type="Proteomes" id="UP000289660"/>
    </source>
</evidence>
<feature type="region of interest" description="Disordered" evidence="1">
    <location>
        <begin position="1"/>
        <end position="55"/>
    </location>
</feature>
<evidence type="ECO:0000313" key="2">
    <source>
        <dbReference type="EMBL" id="GCE59813.1"/>
    </source>
</evidence>
<reference evidence="3" key="1">
    <citation type="submission" date="2018-12" db="EMBL/GenBank/DDBJ databases">
        <title>Genome sequence of Microcystis aeruginosa NIES-4285.</title>
        <authorList>
            <person name="Tanabe Y."/>
        </authorList>
    </citation>
    <scope>NUCLEOTIDE SEQUENCE [LARGE SCALE GENOMIC DNA]</scope>
    <source>
        <strain evidence="3">NIES-4285</strain>
    </source>
</reference>
<comment type="caution">
    <text evidence="2">The sequence shown here is derived from an EMBL/GenBank/DDBJ whole genome shotgun (WGS) entry which is preliminary data.</text>
</comment>
<proteinExistence type="predicted"/>
<dbReference type="EMBL" id="BIFY01000022">
    <property type="protein sequence ID" value="GCE59813.1"/>
    <property type="molecule type" value="Genomic_DNA"/>
</dbReference>
<dbReference type="Proteomes" id="UP000289660">
    <property type="component" value="Unassembled WGS sequence"/>
</dbReference>
<gene>
    <name evidence="2" type="ORF">MiAbB_01732</name>
</gene>
<name>A0A402DC94_MICAE</name>